<dbReference type="RefSeq" id="WP_264490744.1">
    <property type="nucleotide sequence ID" value="NZ_JAPDDT010000032.1"/>
</dbReference>
<proteinExistence type="predicted"/>
<sequence length="41" mass="4567">MIPAWKATDQTSPQGPYEFLHGIATHLTTFLLREVTAAKKP</sequence>
<dbReference type="EMBL" id="JAPDDT010000032">
    <property type="protein sequence ID" value="MCW1926636.1"/>
    <property type="molecule type" value="Genomic_DNA"/>
</dbReference>
<gene>
    <name evidence="1" type="ORF">OKA05_29050</name>
</gene>
<organism evidence="1 2">
    <name type="scientific">Luteolibacter arcticus</name>
    <dbReference type="NCBI Taxonomy" id="1581411"/>
    <lineage>
        <taxon>Bacteria</taxon>
        <taxon>Pseudomonadati</taxon>
        <taxon>Verrucomicrobiota</taxon>
        <taxon>Verrucomicrobiia</taxon>
        <taxon>Verrucomicrobiales</taxon>
        <taxon>Verrucomicrobiaceae</taxon>
        <taxon>Luteolibacter</taxon>
    </lineage>
</organism>
<keyword evidence="2" id="KW-1185">Reference proteome</keyword>
<accession>A0ABT3GT12</accession>
<name>A0ABT3GT12_9BACT</name>
<protein>
    <submittedName>
        <fullName evidence="1">Uncharacterized protein</fullName>
    </submittedName>
</protein>
<dbReference type="Proteomes" id="UP001320876">
    <property type="component" value="Unassembled WGS sequence"/>
</dbReference>
<evidence type="ECO:0000313" key="2">
    <source>
        <dbReference type="Proteomes" id="UP001320876"/>
    </source>
</evidence>
<comment type="caution">
    <text evidence="1">The sequence shown here is derived from an EMBL/GenBank/DDBJ whole genome shotgun (WGS) entry which is preliminary data.</text>
</comment>
<reference evidence="1 2" key="1">
    <citation type="submission" date="2022-10" db="EMBL/GenBank/DDBJ databases">
        <title>Luteolibacter arcticus strain CCTCC AB 2014275, whole genome shotgun sequencing project.</title>
        <authorList>
            <person name="Zhao G."/>
            <person name="Shen L."/>
        </authorList>
    </citation>
    <scope>NUCLEOTIDE SEQUENCE [LARGE SCALE GENOMIC DNA]</scope>
    <source>
        <strain evidence="1 2">CCTCC AB 2014275</strain>
    </source>
</reference>
<evidence type="ECO:0000313" key="1">
    <source>
        <dbReference type="EMBL" id="MCW1926636.1"/>
    </source>
</evidence>